<dbReference type="EnsemblPlants" id="KQL05453">
    <property type="protein sequence ID" value="KQL05453"/>
    <property type="gene ID" value="SETIT_005324mg"/>
</dbReference>
<protein>
    <submittedName>
        <fullName evidence="2">Uncharacterized protein</fullName>
    </submittedName>
</protein>
<reference evidence="3" key="1">
    <citation type="journal article" date="2012" name="Nat. Biotechnol.">
        <title>Reference genome sequence of the model plant Setaria.</title>
        <authorList>
            <person name="Bennetzen J.L."/>
            <person name="Schmutz J."/>
            <person name="Wang H."/>
            <person name="Percifield R."/>
            <person name="Hawkins J."/>
            <person name="Pontaroli A.C."/>
            <person name="Estep M."/>
            <person name="Feng L."/>
            <person name="Vaughn J.N."/>
            <person name="Grimwood J."/>
            <person name="Jenkins J."/>
            <person name="Barry K."/>
            <person name="Lindquist E."/>
            <person name="Hellsten U."/>
            <person name="Deshpande S."/>
            <person name="Wang X."/>
            <person name="Wu X."/>
            <person name="Mitros T."/>
            <person name="Triplett J."/>
            <person name="Yang X."/>
            <person name="Ye C.Y."/>
            <person name="Mauro-Herrera M."/>
            <person name="Wang L."/>
            <person name="Li P."/>
            <person name="Sharma M."/>
            <person name="Sharma R."/>
            <person name="Ronald P.C."/>
            <person name="Panaud O."/>
            <person name="Kellogg E.A."/>
            <person name="Brutnell T.P."/>
            <person name="Doust A.N."/>
            <person name="Tuskan G.A."/>
            <person name="Rokhsar D."/>
            <person name="Devos K.M."/>
        </authorList>
    </citation>
    <scope>NUCLEOTIDE SEQUENCE [LARGE SCALE GENOMIC DNA]</scope>
    <source>
        <strain evidence="3">cv. Yugu1</strain>
    </source>
</reference>
<dbReference type="Gramene" id="KQL05453">
    <property type="protein sequence ID" value="KQL05453"/>
    <property type="gene ID" value="SETIT_005324mg"/>
</dbReference>
<accession>K3XU64</accession>
<name>K3XU64_SETIT</name>
<proteinExistence type="predicted"/>
<keyword evidence="1" id="KW-0472">Membrane</keyword>
<keyword evidence="1" id="KW-0812">Transmembrane</keyword>
<dbReference type="EMBL" id="AGNK02003115">
    <property type="status" value="NOT_ANNOTATED_CDS"/>
    <property type="molecule type" value="Genomic_DNA"/>
</dbReference>
<feature type="transmembrane region" description="Helical" evidence="1">
    <location>
        <begin position="40"/>
        <end position="63"/>
    </location>
</feature>
<evidence type="ECO:0000313" key="2">
    <source>
        <dbReference type="EnsemblPlants" id="KQL05452"/>
    </source>
</evidence>
<dbReference type="Proteomes" id="UP000004995">
    <property type="component" value="Unassembled WGS sequence"/>
</dbReference>
<keyword evidence="1" id="KW-1133">Transmembrane helix</keyword>
<reference evidence="2" key="2">
    <citation type="submission" date="2018-08" db="UniProtKB">
        <authorList>
            <consortium name="EnsemblPlants"/>
        </authorList>
    </citation>
    <scope>IDENTIFICATION</scope>
    <source>
        <strain evidence="2">Yugu1</strain>
    </source>
</reference>
<dbReference type="Gramene" id="KQL05452">
    <property type="protein sequence ID" value="KQL05452"/>
    <property type="gene ID" value="SETIT_005324mg"/>
</dbReference>
<evidence type="ECO:0000256" key="1">
    <source>
        <dbReference type="SAM" id="Phobius"/>
    </source>
</evidence>
<dbReference type="AlphaFoldDB" id="K3XU64"/>
<organism evidence="2 3">
    <name type="scientific">Setaria italica</name>
    <name type="common">Foxtail millet</name>
    <name type="synonym">Panicum italicum</name>
    <dbReference type="NCBI Taxonomy" id="4555"/>
    <lineage>
        <taxon>Eukaryota</taxon>
        <taxon>Viridiplantae</taxon>
        <taxon>Streptophyta</taxon>
        <taxon>Embryophyta</taxon>
        <taxon>Tracheophyta</taxon>
        <taxon>Spermatophyta</taxon>
        <taxon>Magnoliopsida</taxon>
        <taxon>Liliopsida</taxon>
        <taxon>Poales</taxon>
        <taxon>Poaceae</taxon>
        <taxon>PACMAD clade</taxon>
        <taxon>Panicoideae</taxon>
        <taxon>Panicodae</taxon>
        <taxon>Paniceae</taxon>
        <taxon>Cenchrinae</taxon>
        <taxon>Setaria</taxon>
    </lineage>
</organism>
<evidence type="ECO:0000313" key="3">
    <source>
        <dbReference type="Proteomes" id="UP000004995"/>
    </source>
</evidence>
<dbReference type="HOGENOM" id="CLU_2871889_0_0_1"/>
<sequence length="64" mass="7063">MPRKTAGVASAPWCSTPTSAPTRAAPYPRLVHGRRGHPRMFFRIDTLHHLSSILVMCFFAVGIS</sequence>
<keyword evidence="3" id="KW-1185">Reference proteome</keyword>
<dbReference type="EnsemblPlants" id="KQL05452">
    <property type="protein sequence ID" value="KQL05452"/>
    <property type="gene ID" value="SETIT_005324mg"/>
</dbReference>